<dbReference type="Gene3D" id="3.20.20.60">
    <property type="entry name" value="Phosphoenolpyruvate-binding domains"/>
    <property type="match status" value="1"/>
</dbReference>
<dbReference type="PIRSF" id="PIRSF015582">
    <property type="entry name" value="Cit_lyase_B"/>
    <property type="match status" value="1"/>
</dbReference>
<sequence>MTAARNPGASPRARRSALYMPGANTRAMEKAQFLHADVLILDLEDAVAPEAKLTARRNVTKALRPGHYGHREVVVRINSLQSPWGHDDLAAIATLGADAVLLPKVESAEQIQDLAALMYRAGAPLRTRIWAMIETPVAMFNLREIAASHSLLETLVVGTSDLVKDLHARHTAGRHEVHTALSLCILAARSYQLSILDGVHLSLNDESGLRSACEQGRDMGFDGKTLIHPSQLAVANEVYGPSSIEIGEARRRIEAYEAAVLAGSGLTVLDGKLVEELHVQDAKRILNLAHAIDVLEEPLGQAVKADDG</sequence>
<protein>
    <submittedName>
        <fullName evidence="5">CoA ester lyase</fullName>
    </submittedName>
</protein>
<dbReference type="InterPro" id="IPR015813">
    <property type="entry name" value="Pyrv/PenolPyrv_kinase-like_dom"/>
</dbReference>
<keyword evidence="6" id="KW-1185">Reference proteome</keyword>
<feature type="domain" description="HpcH/HpaI aldolase/citrate lyase" evidence="4">
    <location>
        <begin position="15"/>
        <end position="229"/>
    </location>
</feature>
<proteinExistence type="predicted"/>
<dbReference type="RefSeq" id="WP_301812576.1">
    <property type="nucleotide sequence ID" value="NZ_JAUJZH010000016.1"/>
</dbReference>
<dbReference type="InterPro" id="IPR040442">
    <property type="entry name" value="Pyrv_kinase-like_dom_sf"/>
</dbReference>
<evidence type="ECO:0000313" key="6">
    <source>
        <dbReference type="Proteomes" id="UP001169027"/>
    </source>
</evidence>
<dbReference type="SUPFAM" id="SSF51621">
    <property type="entry name" value="Phosphoenolpyruvate/pyruvate domain"/>
    <property type="match status" value="1"/>
</dbReference>
<dbReference type="InterPro" id="IPR005000">
    <property type="entry name" value="Aldolase/citrate-lyase_domain"/>
</dbReference>
<name>A0ABT8S8K2_9BURK</name>
<gene>
    <name evidence="5" type="ORF">Q2T77_21195</name>
</gene>
<evidence type="ECO:0000256" key="1">
    <source>
        <dbReference type="ARBA" id="ARBA00001946"/>
    </source>
</evidence>
<accession>A0ABT8S8K2</accession>
<dbReference type="EMBL" id="JAUKVY010000016">
    <property type="protein sequence ID" value="MDO1534813.1"/>
    <property type="molecule type" value="Genomic_DNA"/>
</dbReference>
<dbReference type="InterPro" id="IPR011206">
    <property type="entry name" value="Citrate_lyase_beta/mcl1/mcl2"/>
</dbReference>
<evidence type="ECO:0000256" key="2">
    <source>
        <dbReference type="ARBA" id="ARBA00022723"/>
    </source>
</evidence>
<keyword evidence="2" id="KW-0479">Metal-binding</keyword>
<keyword evidence="5" id="KW-0456">Lyase</keyword>
<evidence type="ECO:0000256" key="3">
    <source>
        <dbReference type="ARBA" id="ARBA00022842"/>
    </source>
</evidence>
<comment type="cofactor">
    <cofactor evidence="1">
        <name>Mg(2+)</name>
        <dbReference type="ChEBI" id="CHEBI:18420"/>
    </cofactor>
</comment>
<dbReference type="GO" id="GO:0016829">
    <property type="term" value="F:lyase activity"/>
    <property type="evidence" value="ECO:0007669"/>
    <property type="project" value="UniProtKB-KW"/>
</dbReference>
<evidence type="ECO:0000259" key="4">
    <source>
        <dbReference type="Pfam" id="PF03328"/>
    </source>
</evidence>
<dbReference type="Proteomes" id="UP001169027">
    <property type="component" value="Unassembled WGS sequence"/>
</dbReference>
<reference evidence="5" key="1">
    <citation type="submission" date="2023-06" db="EMBL/GenBank/DDBJ databases">
        <authorList>
            <person name="Jiang Y."/>
            <person name="Liu Q."/>
        </authorList>
    </citation>
    <scope>NUCLEOTIDE SEQUENCE</scope>
    <source>
        <strain evidence="5">CGMCC 1.12090</strain>
    </source>
</reference>
<organism evidence="5 6">
    <name type="scientific">Variovorax ginsengisoli</name>
    <dbReference type="NCBI Taxonomy" id="363844"/>
    <lineage>
        <taxon>Bacteria</taxon>
        <taxon>Pseudomonadati</taxon>
        <taxon>Pseudomonadota</taxon>
        <taxon>Betaproteobacteria</taxon>
        <taxon>Burkholderiales</taxon>
        <taxon>Comamonadaceae</taxon>
        <taxon>Variovorax</taxon>
    </lineage>
</organism>
<keyword evidence="3" id="KW-0460">Magnesium</keyword>
<dbReference type="PANTHER" id="PTHR32308:SF10">
    <property type="entry name" value="CITRATE LYASE SUBUNIT BETA"/>
    <property type="match status" value="1"/>
</dbReference>
<dbReference type="PANTHER" id="PTHR32308">
    <property type="entry name" value="LYASE BETA SUBUNIT, PUTATIVE (AFU_ORTHOLOGUE AFUA_4G13030)-RELATED"/>
    <property type="match status" value="1"/>
</dbReference>
<dbReference type="Pfam" id="PF03328">
    <property type="entry name" value="HpcH_HpaI"/>
    <property type="match status" value="1"/>
</dbReference>
<evidence type="ECO:0000313" key="5">
    <source>
        <dbReference type="EMBL" id="MDO1534813.1"/>
    </source>
</evidence>
<comment type="caution">
    <text evidence="5">The sequence shown here is derived from an EMBL/GenBank/DDBJ whole genome shotgun (WGS) entry which is preliminary data.</text>
</comment>